<dbReference type="EC" id="1.5.1.54" evidence="12"/>
<comment type="catalytic activity">
    <reaction evidence="11">
        <text>(6S)-5-methyl-5,6,7,8-tetrahydrofolate + NAD(+) = (6R)-5,10-methylene-5,6,7,8-tetrahydrofolate + NADH + H(+)</text>
        <dbReference type="Rhea" id="RHEA:19821"/>
        <dbReference type="ChEBI" id="CHEBI:15378"/>
        <dbReference type="ChEBI" id="CHEBI:15636"/>
        <dbReference type="ChEBI" id="CHEBI:18608"/>
        <dbReference type="ChEBI" id="CHEBI:57540"/>
        <dbReference type="ChEBI" id="CHEBI:57945"/>
        <dbReference type="EC" id="1.5.1.54"/>
    </reaction>
    <physiologicalReaction direction="right-to-left" evidence="11">
        <dbReference type="Rhea" id="RHEA:19823"/>
    </physiologicalReaction>
</comment>
<evidence type="ECO:0000313" key="14">
    <source>
        <dbReference type="Proteomes" id="UP000191040"/>
    </source>
</evidence>
<dbReference type="InterPro" id="IPR003171">
    <property type="entry name" value="Mehydrof_redctse-like"/>
</dbReference>
<dbReference type="InterPro" id="IPR029041">
    <property type="entry name" value="FAD-linked_oxidoreductase-like"/>
</dbReference>
<evidence type="ECO:0000256" key="5">
    <source>
        <dbReference type="ARBA" id="ARBA00022630"/>
    </source>
</evidence>
<dbReference type="InterPro" id="IPR004620">
    <property type="entry name" value="MTHF_reductase_bac"/>
</dbReference>
<dbReference type="GO" id="GO:0005829">
    <property type="term" value="C:cytosol"/>
    <property type="evidence" value="ECO:0007669"/>
    <property type="project" value="InterPro"/>
</dbReference>
<evidence type="ECO:0000256" key="11">
    <source>
        <dbReference type="ARBA" id="ARBA00048628"/>
    </source>
</evidence>
<evidence type="ECO:0000256" key="2">
    <source>
        <dbReference type="ARBA" id="ARBA00004777"/>
    </source>
</evidence>
<evidence type="ECO:0000256" key="6">
    <source>
        <dbReference type="ARBA" id="ARBA00022827"/>
    </source>
</evidence>
<keyword evidence="7 12" id="KW-0560">Oxidoreductase</keyword>
<comment type="similarity">
    <text evidence="3 12">Belongs to the methylenetetrahydrofolate reductase family.</text>
</comment>
<reference evidence="14" key="1">
    <citation type="submission" date="2017-02" db="EMBL/GenBank/DDBJ databases">
        <authorList>
            <person name="Varghese N."/>
            <person name="Submissions S."/>
        </authorList>
    </citation>
    <scope>NUCLEOTIDE SEQUENCE [LARGE SCALE GENOMIC DNA]</scope>
    <source>
        <strain evidence="14">9H-4</strain>
    </source>
</reference>
<protein>
    <recommendedName>
        <fullName evidence="12">Methylenetetrahydrofolate reductase</fullName>
        <ecNumber evidence="12">1.5.1.54</ecNumber>
    </recommendedName>
</protein>
<dbReference type="GO" id="GO:0009086">
    <property type="term" value="P:methionine biosynthetic process"/>
    <property type="evidence" value="ECO:0007669"/>
    <property type="project" value="UniProtKB-KW"/>
</dbReference>
<evidence type="ECO:0000256" key="3">
    <source>
        <dbReference type="ARBA" id="ARBA00006743"/>
    </source>
</evidence>
<dbReference type="PANTHER" id="PTHR45754">
    <property type="entry name" value="METHYLENETETRAHYDROFOLATE REDUCTASE"/>
    <property type="match status" value="1"/>
</dbReference>
<evidence type="ECO:0000256" key="9">
    <source>
        <dbReference type="ARBA" id="ARBA00023167"/>
    </source>
</evidence>
<keyword evidence="5 12" id="KW-0285">Flavoprotein</keyword>
<comment type="cofactor">
    <cofactor evidence="1 12">
        <name>FAD</name>
        <dbReference type="ChEBI" id="CHEBI:57692"/>
    </cofactor>
</comment>
<keyword evidence="8" id="KW-0520">NAD</keyword>
<evidence type="ECO:0000313" key="13">
    <source>
        <dbReference type="EMBL" id="SKB09638.1"/>
    </source>
</evidence>
<evidence type="ECO:0000256" key="10">
    <source>
        <dbReference type="ARBA" id="ARBA00034478"/>
    </source>
</evidence>
<comment type="pathway">
    <text evidence="2 12">One-carbon metabolism; tetrahydrofolate interconversion.</text>
</comment>
<dbReference type="OrthoDB" id="9812555at2"/>
<dbReference type="Gene3D" id="3.20.20.220">
    <property type="match status" value="1"/>
</dbReference>
<dbReference type="AlphaFoldDB" id="A0A1T4Z6Y6"/>
<dbReference type="Pfam" id="PF02219">
    <property type="entry name" value="MTHFR"/>
    <property type="match status" value="1"/>
</dbReference>
<name>A0A1T4Z6Y6_9ACTN</name>
<dbReference type="NCBIfam" id="TIGR00676">
    <property type="entry name" value="fadh2"/>
    <property type="match status" value="1"/>
</dbReference>
<dbReference type="Proteomes" id="UP000191040">
    <property type="component" value="Chromosome I"/>
</dbReference>
<dbReference type="CDD" id="cd00537">
    <property type="entry name" value="MTHFR"/>
    <property type="match status" value="1"/>
</dbReference>
<sequence>MPDSFDAALDDPILQALAADRPAVSFEFFPPKDDDGEAQLWRTIADLSPLEPTFVSVTYGAGGTSQDRTVRITERIAREAPMPPVGHLTLVGQTRGEIETVLKQYVAAGVQHVLALRGDPVGGPRAPWEPHPDGMDHAIDLVALVHEVGGLSVGVAAFPEGHPDCGGLDDDADVLVAKSRAGASFAISQLFFRADDYFGLVRRVRDRGCDLPIIPGIMPILNFGQVARMAELSGAEMPREVLDQIEPIADDRAAVRAKGIELATQLCRDLLAGGAPGLHFMTLNRSPATREIFDELRADGLV</sequence>
<dbReference type="EMBL" id="LT796768">
    <property type="protein sequence ID" value="SKB09638.1"/>
    <property type="molecule type" value="Genomic_DNA"/>
</dbReference>
<proteinExistence type="inferred from homology"/>
<evidence type="ECO:0000256" key="4">
    <source>
        <dbReference type="ARBA" id="ARBA00022605"/>
    </source>
</evidence>
<accession>A0A1T4Z6Y6</accession>
<keyword evidence="4" id="KW-0028">Amino-acid biosynthesis</keyword>
<dbReference type="PANTHER" id="PTHR45754:SF3">
    <property type="entry name" value="METHYLENETETRAHYDROFOLATE REDUCTASE (NADPH)"/>
    <property type="match status" value="1"/>
</dbReference>
<evidence type="ECO:0000256" key="8">
    <source>
        <dbReference type="ARBA" id="ARBA00023027"/>
    </source>
</evidence>
<dbReference type="UniPathway" id="UPA00193"/>
<keyword evidence="14" id="KW-1185">Reference proteome</keyword>
<comment type="pathway">
    <text evidence="10">Amino-acid biosynthesis; L-methionine biosynthesis via de novo pathway.</text>
</comment>
<evidence type="ECO:0000256" key="12">
    <source>
        <dbReference type="RuleBase" id="RU003862"/>
    </source>
</evidence>
<dbReference type="GO" id="GO:0035999">
    <property type="term" value="P:tetrahydrofolate interconversion"/>
    <property type="evidence" value="ECO:0007669"/>
    <property type="project" value="UniProtKB-UniPathway"/>
</dbReference>
<gene>
    <name evidence="13" type="ORF">SAMN06295964_2806</name>
</gene>
<dbReference type="RefSeq" id="WP_078700720.1">
    <property type="nucleotide sequence ID" value="NZ_LT796768.1"/>
</dbReference>
<keyword evidence="6 12" id="KW-0274">FAD</keyword>
<dbReference type="SUPFAM" id="SSF51730">
    <property type="entry name" value="FAD-linked oxidoreductase"/>
    <property type="match status" value="1"/>
</dbReference>
<evidence type="ECO:0000256" key="1">
    <source>
        <dbReference type="ARBA" id="ARBA00001974"/>
    </source>
</evidence>
<dbReference type="GO" id="GO:0106312">
    <property type="term" value="F:methylenetetrahydrofolate reductase (NADH) activity"/>
    <property type="evidence" value="ECO:0007669"/>
    <property type="project" value="UniProtKB-EC"/>
</dbReference>
<organism evidence="13 14">
    <name type="scientific">Aeromicrobium choanae</name>
    <dbReference type="NCBI Taxonomy" id="1736691"/>
    <lineage>
        <taxon>Bacteria</taxon>
        <taxon>Bacillati</taxon>
        <taxon>Actinomycetota</taxon>
        <taxon>Actinomycetes</taxon>
        <taxon>Propionibacteriales</taxon>
        <taxon>Nocardioidaceae</taxon>
        <taxon>Aeromicrobium</taxon>
    </lineage>
</organism>
<dbReference type="STRING" id="1736691.SAMN06295964_2806"/>
<dbReference type="GO" id="GO:0071949">
    <property type="term" value="F:FAD binding"/>
    <property type="evidence" value="ECO:0007669"/>
    <property type="project" value="TreeGrafter"/>
</dbReference>
<evidence type="ECO:0000256" key="7">
    <source>
        <dbReference type="ARBA" id="ARBA00023002"/>
    </source>
</evidence>
<keyword evidence="9" id="KW-0486">Methionine biosynthesis</keyword>